<dbReference type="Pfam" id="PF14498">
    <property type="entry name" value="Glyco_hyd_65N_2"/>
    <property type="match status" value="1"/>
</dbReference>
<evidence type="ECO:0000313" key="5">
    <source>
        <dbReference type="Proteomes" id="UP000241769"/>
    </source>
</evidence>
<dbReference type="InParanoid" id="A0A2P6MTK7"/>
<dbReference type="SUPFAM" id="SSF48208">
    <property type="entry name" value="Six-hairpin glycosidases"/>
    <property type="match status" value="1"/>
</dbReference>
<evidence type="ECO:0000313" key="4">
    <source>
        <dbReference type="EMBL" id="PRP75040.1"/>
    </source>
</evidence>
<protein>
    <submittedName>
        <fullName evidence="4">Uncharacterized protein</fullName>
    </submittedName>
</protein>
<feature type="domain" description="Alpha fucosidase A-like C-terminal" evidence="2">
    <location>
        <begin position="604"/>
        <end position="660"/>
    </location>
</feature>
<dbReference type="Pfam" id="PF22124">
    <property type="entry name" value="Glyco_hydro_95_cat"/>
    <property type="match status" value="1"/>
</dbReference>
<evidence type="ECO:0000259" key="3">
    <source>
        <dbReference type="Pfam" id="PF22124"/>
    </source>
</evidence>
<feature type="domain" description="Glycosyl hydrolase family 95 N-terminal" evidence="1">
    <location>
        <begin position="51"/>
        <end position="162"/>
    </location>
</feature>
<dbReference type="Proteomes" id="UP000241769">
    <property type="component" value="Unassembled WGS sequence"/>
</dbReference>
<dbReference type="InterPro" id="IPR027414">
    <property type="entry name" value="GH95_N_dom"/>
</dbReference>
<comment type="caution">
    <text evidence="4">The sequence shown here is derived from an EMBL/GenBank/DDBJ whole genome shotgun (WGS) entry which is preliminary data.</text>
</comment>
<gene>
    <name evidence="4" type="ORF">PROFUN_03876</name>
</gene>
<dbReference type="Pfam" id="PF21307">
    <property type="entry name" value="Glyco_hydro_95_C"/>
    <property type="match status" value="1"/>
</dbReference>
<dbReference type="InterPro" id="IPR049053">
    <property type="entry name" value="AFCA-like_C"/>
</dbReference>
<dbReference type="InterPro" id="IPR012341">
    <property type="entry name" value="6hp_glycosidase-like_sf"/>
</dbReference>
<dbReference type="PANTHER" id="PTHR31084:SF3">
    <property type="entry name" value="ALPHA-FUCOSIDASE A"/>
    <property type="match status" value="1"/>
</dbReference>
<evidence type="ECO:0000259" key="2">
    <source>
        <dbReference type="Pfam" id="PF21307"/>
    </source>
</evidence>
<dbReference type="GO" id="GO:0004560">
    <property type="term" value="F:alpha-L-fucosidase activity"/>
    <property type="evidence" value="ECO:0007669"/>
    <property type="project" value="TreeGrafter"/>
</dbReference>
<keyword evidence="5" id="KW-1185">Reference proteome</keyword>
<reference evidence="4 5" key="1">
    <citation type="journal article" date="2018" name="Genome Biol. Evol.">
        <title>Multiple Roots of Fruiting Body Formation in Amoebozoa.</title>
        <authorList>
            <person name="Hillmann F."/>
            <person name="Forbes G."/>
            <person name="Novohradska S."/>
            <person name="Ferling I."/>
            <person name="Riege K."/>
            <person name="Groth M."/>
            <person name="Westermann M."/>
            <person name="Marz M."/>
            <person name="Spaller T."/>
            <person name="Winckler T."/>
            <person name="Schaap P."/>
            <person name="Glockner G."/>
        </authorList>
    </citation>
    <scope>NUCLEOTIDE SEQUENCE [LARGE SCALE GENOMIC DNA]</scope>
    <source>
        <strain evidence="4 5">Jena</strain>
    </source>
</reference>
<dbReference type="EMBL" id="MDYQ01000419">
    <property type="protein sequence ID" value="PRP75040.1"/>
    <property type="molecule type" value="Genomic_DNA"/>
</dbReference>
<dbReference type="InterPro" id="IPR054363">
    <property type="entry name" value="GH95_cat"/>
</dbReference>
<accession>A0A2P6MTK7</accession>
<organism evidence="4 5">
    <name type="scientific">Planoprotostelium fungivorum</name>
    <dbReference type="NCBI Taxonomy" id="1890364"/>
    <lineage>
        <taxon>Eukaryota</taxon>
        <taxon>Amoebozoa</taxon>
        <taxon>Evosea</taxon>
        <taxon>Variosea</taxon>
        <taxon>Cavosteliida</taxon>
        <taxon>Cavosteliaceae</taxon>
        <taxon>Planoprotostelium</taxon>
    </lineage>
</organism>
<dbReference type="PANTHER" id="PTHR31084">
    <property type="entry name" value="ALPHA-L-FUCOSIDASE 2"/>
    <property type="match status" value="1"/>
</dbReference>
<sequence length="802" mass="91008">MEGSFDDYGSYQTIGDLLFRLDNVPQRRGLSGGRNDGEGDDLLSSSFLLSPKGVKVNREYFCSHPDEVCVFRFTTSGDTSLLMNISLNIPLKKKEERTSYRCEKGVMTMRSYATNSTTSLLYQVQASVLTGGLPGECSGTSVIINNPRDLLIVLSAASDYDPSKGDTENGFTFRGEDPQVKIHQILSAVSNKTFETLRTRHEKDFSRLYNSFQLKWNTAEEDIPTDDRVKRYRNSTRDNTLELLQFNFGRYLLISSSRSGTLPANLQGLWANDLSPAWSADYHTDINLQMNYWIAHSTGLSETFEPVVDYITQNWLPRGRETARIHYNSSGFVAHEELNIFGSTGPRCCGGFAIYPLGATWMMSYLWDHFDYTQNDSVLKTRIFPLLKMDYLSPDEVSRDGTLVHYPCQSPEHGNITFGCTHSQHLIGESFHNLLKANQILKDEDESFYKRVKDKLKKLDKGLRIGRWGQLQEWKEDWDSPSDTHRHVSHLVGVWPGYLVRNSEEKYMKAAEVSLIARGDGVGGTAAGWEKVWRAGLWAALRNSSQAHKELSLTIRDNMRLSLLSLYVPSIFQIDANLGYPAAVLATIFQDPDHNYLGRDSAYFILLPALPIEWHNGEISGVQGRGGYTLSYTWKKGQIRTGIHLDARKVNKRQRVQVESDALAYHQVQITGSHRLFPCCAEKLFYLLVCVNYVLNTIGSSYWRNSHMMDPVQRSPENSAESNLESFGGVLRPPPGMKIQHLPKGIREYVSRNPADFKDYLDEISAETKCKEHNQETNSAGCRELRLNPQAELNTLRKQKRE</sequence>
<dbReference type="AlphaFoldDB" id="A0A2P6MTK7"/>
<evidence type="ECO:0000259" key="1">
    <source>
        <dbReference type="Pfam" id="PF14498"/>
    </source>
</evidence>
<dbReference type="Gene3D" id="1.50.10.10">
    <property type="match status" value="1"/>
</dbReference>
<dbReference type="InterPro" id="IPR008928">
    <property type="entry name" value="6-hairpin_glycosidase_sf"/>
</dbReference>
<dbReference type="OrthoDB" id="2848340at2759"/>
<name>A0A2P6MTK7_9EUKA</name>
<proteinExistence type="predicted"/>
<feature type="domain" description="Glycosyl hydrolase family 95 catalytic" evidence="3">
    <location>
        <begin position="194"/>
        <end position="586"/>
    </location>
</feature>
<dbReference type="GO" id="GO:0005975">
    <property type="term" value="P:carbohydrate metabolic process"/>
    <property type="evidence" value="ECO:0007669"/>
    <property type="project" value="InterPro"/>
</dbReference>